<proteinExistence type="predicted"/>
<comment type="caution">
    <text evidence="2">The sequence shown here is derived from an EMBL/GenBank/DDBJ whole genome shotgun (WGS) entry which is preliminary data.</text>
</comment>
<sequence length="129" mass="13707">MEVEEIRDADSLMSWHEALPQEAERKEAQRWAVAIAHQTPMRALPQTFQSSPYGSARDTNSKGMPILRMNLISGVAAMDSTPEIRTAAARAEVATATAVILADLRAAQPDATPADAAVSAAGRPARLAA</sequence>
<feature type="region of interest" description="Disordered" evidence="1">
    <location>
        <begin position="109"/>
        <end position="129"/>
    </location>
</feature>
<protein>
    <submittedName>
        <fullName evidence="2">Uncharacterized protein</fullName>
    </submittedName>
</protein>
<feature type="compositionally biased region" description="Low complexity" evidence="1">
    <location>
        <begin position="109"/>
        <end position="121"/>
    </location>
</feature>
<feature type="compositionally biased region" description="Polar residues" evidence="1">
    <location>
        <begin position="46"/>
        <end position="62"/>
    </location>
</feature>
<name>A0A7Z0HZY4_9RHOB</name>
<organism evidence="2 3">
    <name type="scientific">Rhabdonatronobacter sediminivivens</name>
    <dbReference type="NCBI Taxonomy" id="2743469"/>
    <lineage>
        <taxon>Bacteria</taxon>
        <taxon>Pseudomonadati</taxon>
        <taxon>Pseudomonadota</taxon>
        <taxon>Alphaproteobacteria</taxon>
        <taxon>Rhodobacterales</taxon>
        <taxon>Paracoccaceae</taxon>
        <taxon>Rhabdonatronobacter</taxon>
    </lineage>
</organism>
<dbReference type="RefSeq" id="WP_179906098.1">
    <property type="nucleotide sequence ID" value="NZ_JACBXS010000019.1"/>
</dbReference>
<evidence type="ECO:0000313" key="3">
    <source>
        <dbReference type="Proteomes" id="UP000529417"/>
    </source>
</evidence>
<evidence type="ECO:0000313" key="2">
    <source>
        <dbReference type="EMBL" id="NYS25391.1"/>
    </source>
</evidence>
<dbReference type="EMBL" id="JACBXS010000019">
    <property type="protein sequence ID" value="NYS25391.1"/>
    <property type="molecule type" value="Genomic_DNA"/>
</dbReference>
<keyword evidence="3" id="KW-1185">Reference proteome</keyword>
<reference evidence="2 3" key="1">
    <citation type="journal article" date="2000" name="Arch. Microbiol.">
        <title>Rhodobaca bogoriensis gen. nov. and sp. nov., an alkaliphilic purple nonsulfur bacterium from African Rift Valley soda lakes.</title>
        <authorList>
            <person name="Milford A.D."/>
            <person name="Achenbach L.A."/>
            <person name="Jung D.O."/>
            <person name="Madigan M.T."/>
        </authorList>
    </citation>
    <scope>NUCLEOTIDE SEQUENCE [LARGE SCALE GENOMIC DNA]</scope>
    <source>
        <strain evidence="2 3">2376</strain>
    </source>
</reference>
<gene>
    <name evidence="2" type="ORF">HUK65_10340</name>
</gene>
<dbReference type="Proteomes" id="UP000529417">
    <property type="component" value="Unassembled WGS sequence"/>
</dbReference>
<accession>A0A7Z0HZY4</accession>
<feature type="region of interest" description="Disordered" evidence="1">
    <location>
        <begin position="43"/>
        <end position="62"/>
    </location>
</feature>
<dbReference type="AlphaFoldDB" id="A0A7Z0HZY4"/>
<evidence type="ECO:0000256" key="1">
    <source>
        <dbReference type="SAM" id="MobiDB-lite"/>
    </source>
</evidence>